<dbReference type="InterPro" id="IPR036866">
    <property type="entry name" value="RibonucZ/Hydroxyglut_hydro"/>
</dbReference>
<dbReference type="SUPFAM" id="SSF51735">
    <property type="entry name" value="NAD(P)-binding Rossmann-fold domains"/>
    <property type="match status" value="1"/>
</dbReference>
<keyword evidence="11" id="KW-0175">Coiled coil</keyword>
<comment type="cofactor">
    <cofactor evidence="2">
        <name>Zn(2+)</name>
        <dbReference type="ChEBI" id="CHEBI:29105"/>
    </cofactor>
</comment>
<keyword evidence="15" id="KW-1185">Reference proteome</keyword>
<dbReference type="GO" id="GO:1990180">
    <property type="term" value="P:mitochondrial tRNA 3'-end processing"/>
    <property type="evidence" value="ECO:0007669"/>
    <property type="project" value="TreeGrafter"/>
</dbReference>
<dbReference type="CDD" id="cd05233">
    <property type="entry name" value="SDR_c"/>
    <property type="match status" value="1"/>
</dbReference>
<dbReference type="EC" id="3.1.26.11" evidence="4"/>
<keyword evidence="10" id="KW-0862">Zinc</keyword>
<evidence type="ECO:0000256" key="12">
    <source>
        <dbReference type="SAM" id="MobiDB-lite"/>
    </source>
</evidence>
<feature type="region of interest" description="Disordered" evidence="12">
    <location>
        <begin position="1239"/>
        <end position="1264"/>
    </location>
</feature>
<evidence type="ECO:0000256" key="7">
    <source>
        <dbReference type="ARBA" id="ARBA00022723"/>
    </source>
</evidence>
<dbReference type="InterPro" id="IPR002347">
    <property type="entry name" value="SDR_fam"/>
</dbReference>
<feature type="coiled-coil region" evidence="11">
    <location>
        <begin position="359"/>
        <end position="386"/>
    </location>
</feature>
<evidence type="ECO:0000256" key="2">
    <source>
        <dbReference type="ARBA" id="ARBA00001947"/>
    </source>
</evidence>
<dbReference type="PANTHER" id="PTHR12553:SF49">
    <property type="entry name" value="ZINC PHOSPHODIESTERASE ELAC PROTEIN 2"/>
    <property type="match status" value="1"/>
</dbReference>
<evidence type="ECO:0000256" key="9">
    <source>
        <dbReference type="ARBA" id="ARBA00022801"/>
    </source>
</evidence>
<feature type="region of interest" description="Disordered" evidence="12">
    <location>
        <begin position="716"/>
        <end position="736"/>
    </location>
</feature>
<evidence type="ECO:0000256" key="3">
    <source>
        <dbReference type="ARBA" id="ARBA00007823"/>
    </source>
</evidence>
<dbReference type="GO" id="GO:0005739">
    <property type="term" value="C:mitochondrion"/>
    <property type="evidence" value="ECO:0007669"/>
    <property type="project" value="TreeGrafter"/>
</dbReference>
<evidence type="ECO:0000256" key="4">
    <source>
        <dbReference type="ARBA" id="ARBA00012477"/>
    </source>
</evidence>
<evidence type="ECO:0000256" key="6">
    <source>
        <dbReference type="ARBA" id="ARBA00022722"/>
    </source>
</evidence>
<protein>
    <recommendedName>
        <fullName evidence="4">ribonuclease Z</fullName>
        <ecNumber evidence="4">3.1.26.11</ecNumber>
    </recommendedName>
</protein>
<evidence type="ECO:0000256" key="1">
    <source>
        <dbReference type="ARBA" id="ARBA00000402"/>
    </source>
</evidence>
<keyword evidence="7" id="KW-0479">Metal-binding</keyword>
<dbReference type="InterPro" id="IPR027794">
    <property type="entry name" value="tRNase_Z_dom"/>
</dbReference>
<dbReference type="Gene3D" id="3.60.15.10">
    <property type="entry name" value="Ribonuclease Z/Hydroxyacylglutathione hydrolase-like"/>
    <property type="match status" value="2"/>
</dbReference>
<keyword evidence="6" id="KW-0540">Nuclease</keyword>
<keyword evidence="5" id="KW-0819">tRNA processing</keyword>
<dbReference type="EMBL" id="ML979137">
    <property type="protein sequence ID" value="KAF1914772.1"/>
    <property type="molecule type" value="Genomic_DNA"/>
</dbReference>
<comment type="similarity">
    <text evidence="3">Belongs to the RNase Z family.</text>
</comment>
<dbReference type="PRINTS" id="PR00081">
    <property type="entry name" value="GDHRDH"/>
</dbReference>
<keyword evidence="8" id="KW-0255">Endonuclease</keyword>
<gene>
    <name evidence="14" type="ORF">BDU57DRAFT_531196</name>
</gene>
<feature type="compositionally biased region" description="Acidic residues" evidence="12">
    <location>
        <begin position="1255"/>
        <end position="1264"/>
    </location>
</feature>
<dbReference type="OrthoDB" id="527344at2759"/>
<proteinExistence type="inferred from homology"/>
<feature type="region of interest" description="Disordered" evidence="12">
    <location>
        <begin position="1348"/>
        <end position="1397"/>
    </location>
</feature>
<dbReference type="PANTHER" id="PTHR12553">
    <property type="entry name" value="ZINC PHOSPHODIESTERASE ELAC PROTEIN 2"/>
    <property type="match status" value="1"/>
</dbReference>
<reference evidence="14" key="1">
    <citation type="journal article" date="2020" name="Stud. Mycol.">
        <title>101 Dothideomycetes genomes: a test case for predicting lifestyles and emergence of pathogens.</title>
        <authorList>
            <person name="Haridas S."/>
            <person name="Albert R."/>
            <person name="Binder M."/>
            <person name="Bloem J."/>
            <person name="Labutti K."/>
            <person name="Salamov A."/>
            <person name="Andreopoulos B."/>
            <person name="Baker S."/>
            <person name="Barry K."/>
            <person name="Bills G."/>
            <person name="Bluhm B."/>
            <person name="Cannon C."/>
            <person name="Castanera R."/>
            <person name="Culley D."/>
            <person name="Daum C."/>
            <person name="Ezra D."/>
            <person name="Gonzalez J."/>
            <person name="Henrissat B."/>
            <person name="Kuo A."/>
            <person name="Liang C."/>
            <person name="Lipzen A."/>
            <person name="Lutzoni F."/>
            <person name="Magnuson J."/>
            <person name="Mondo S."/>
            <person name="Nolan M."/>
            <person name="Ohm R."/>
            <person name="Pangilinan J."/>
            <person name="Park H.-J."/>
            <person name="Ramirez L."/>
            <person name="Alfaro M."/>
            <person name="Sun H."/>
            <person name="Tritt A."/>
            <person name="Yoshinaga Y."/>
            <person name="Zwiers L.-H."/>
            <person name="Turgeon B."/>
            <person name="Goodwin S."/>
            <person name="Spatafora J."/>
            <person name="Crous P."/>
            <person name="Grigoriev I."/>
        </authorList>
    </citation>
    <scope>NUCLEOTIDE SEQUENCE</scope>
    <source>
        <strain evidence="14">HMLAC05119</strain>
    </source>
</reference>
<evidence type="ECO:0000313" key="15">
    <source>
        <dbReference type="Proteomes" id="UP000800096"/>
    </source>
</evidence>
<sequence>MAPINVETAARNIIVSGGARGIGRALSRMFLEGGHKVFILDIDDEELQYTTRVHLNKYYEEKKVESAICDLRNVNDIRAKVKEAAKFFNNNIDVLINNGGIASPQWKDGKTMEDPDTFEEWQAYIDTNLTGPFAMSQACIPFMKSRQTDAKTGAHIIYGAGPSIIHIGSFRAHQSDPNQEGYASSKAGQLGLMHSMAISLGPLGIRVNLIAPGRIKAAHECREGDEQGMDWKGQVSEKDVGDHPVNRAGRPKDIADAALWLMEAGFVNDESLTSLFCQSGALASAASTFTAAFITTATRASSAACRLRPYPALSPRQGVCALCGPYRHALNSSPSSCRAYSGAAPAKALLRPLLEPLEKEHLRRQHAREAEKRAEANQRLELHERTRMSVKVEMLTTPTSDTPGTIAVLRAAAKHYVFGSMAEGTQRAIVQQGARLLKVQDFFLTGRAEWKNTGGLVGMMLTMADASSSSYEQAMEGYREAQARGRTPAHEPLRAHFNIHGPPNLKHTLGTCRRFIFRKGIPILATEYADTSTHRDADGRIPPAWDDGTLQVWPLAVSPVGYQQDAQTEAELDARRQAFDARLNSFADHQAPANESPEDREARYDRIRTATLKFMFDSNWRFDTLVERHISEVRMPAAMFVRNPATHGYEPYTGPKPGGSEPVPDIKVFARTPWPGANILSMPPTSPAPQSVSYIVRTYPARGQFDPARAKSLGVTQGPDFGKLTSGQSVQNKDGDWIEPSQVLGDERPGQGIAFLDVPSLGYLKAIVQREELNSSQVMAGVGAIVWMLGPNLSTQSVLLDFMAKLSNVQHILASTDVAPNRISYDSVAGQATRLGQIDPSRYSVPNYDNDTTPQKNIFNVDSVTHAQSSPLPKGVTAGERGMNFVLMPRFRVQEETKSALFHSAATAQETDEAILRLAKEAQQAVSDEEPKMQQWRKLLARPDTEVITLGTGSALPSKYRNVSATLVRVPGVGNYLLDCGENTLGQLTRVFPPEELQHVIRNLRVIWISHLHADHHLGTAGLIRAWYQLVHEAVPNPEKLDATTLVSKSNDFGLSVISHSGMLQWLYEYSSVEDFGYSRILPLRITANDHGTSSVLEILNSFDGTKMSNHGIQRSTYQKLFGFEDIQSATVAHCHGAMAVSMTFPRSLEDDPNVKPLKVSYSGDCRPSYHFAKIGRHSTVLIHEATFDDELQGDAKAKKHSTTSEALGIGSQMDAKAVVLTHFSQRYQKIPVLQTVKDGESEDPLLDTKATAEEANDDDDVEVDPTLENADNMDIHPSTAAIAPKVSTLQQSTSTPAENERVIKIRNPNMKVAIAFDYMRVKIGEIIQMEKYNEALNALLVKDKDEEGAAGEGEEKINGNGKKTSGDEDGGIKKKQKQKQKQADGTPKKEKTKRSN</sequence>
<keyword evidence="9" id="KW-0378">Hydrolase</keyword>
<feature type="compositionally biased region" description="Basic and acidic residues" evidence="12">
    <location>
        <begin position="1348"/>
        <end position="1358"/>
    </location>
</feature>
<dbReference type="GO" id="GO:0042781">
    <property type="term" value="F:3'-tRNA processing endoribonuclease activity"/>
    <property type="evidence" value="ECO:0007669"/>
    <property type="project" value="UniProtKB-EC"/>
</dbReference>
<evidence type="ECO:0000259" key="13">
    <source>
        <dbReference type="Pfam" id="PF13691"/>
    </source>
</evidence>
<dbReference type="Gene3D" id="3.40.50.720">
    <property type="entry name" value="NAD(P)-binding Rossmann-like Domain"/>
    <property type="match status" value="1"/>
</dbReference>
<evidence type="ECO:0000313" key="14">
    <source>
        <dbReference type="EMBL" id="KAF1914772.1"/>
    </source>
</evidence>
<evidence type="ECO:0000256" key="11">
    <source>
        <dbReference type="SAM" id="Coils"/>
    </source>
</evidence>
<dbReference type="Pfam" id="PF13561">
    <property type="entry name" value="adh_short_C2"/>
    <property type="match status" value="1"/>
</dbReference>
<organism evidence="14 15">
    <name type="scientific">Ampelomyces quisqualis</name>
    <name type="common">Powdery mildew agent</name>
    <dbReference type="NCBI Taxonomy" id="50730"/>
    <lineage>
        <taxon>Eukaryota</taxon>
        <taxon>Fungi</taxon>
        <taxon>Dikarya</taxon>
        <taxon>Ascomycota</taxon>
        <taxon>Pezizomycotina</taxon>
        <taxon>Dothideomycetes</taxon>
        <taxon>Pleosporomycetidae</taxon>
        <taxon>Pleosporales</taxon>
        <taxon>Pleosporineae</taxon>
        <taxon>Phaeosphaeriaceae</taxon>
        <taxon>Ampelomyces</taxon>
    </lineage>
</organism>
<accession>A0A6A5QHF6</accession>
<evidence type="ECO:0000256" key="5">
    <source>
        <dbReference type="ARBA" id="ARBA00022694"/>
    </source>
</evidence>
<name>A0A6A5QHF6_AMPQU</name>
<comment type="catalytic activity">
    <reaction evidence="1">
        <text>Endonucleolytic cleavage of RNA, removing extra 3' nucleotides from tRNA precursor, generating 3' termini of tRNAs. A 3'-hydroxy group is left at the tRNA terminus and a 5'-phosphoryl group is left at the trailer molecule.</text>
        <dbReference type="EC" id="3.1.26.11"/>
    </reaction>
</comment>
<dbReference type="CDD" id="cd07718">
    <property type="entry name" value="RNaseZ_ELAC1_ELAC2-C-term-like_MBL-fold"/>
    <property type="match status" value="1"/>
</dbReference>
<dbReference type="Pfam" id="PF13691">
    <property type="entry name" value="Lactamase_B_4"/>
    <property type="match status" value="1"/>
</dbReference>
<feature type="domain" description="tRNase Z endonuclease" evidence="13">
    <location>
        <begin position="394"/>
        <end position="455"/>
    </location>
</feature>
<evidence type="ECO:0000256" key="8">
    <source>
        <dbReference type="ARBA" id="ARBA00022759"/>
    </source>
</evidence>
<dbReference type="GO" id="GO:0046872">
    <property type="term" value="F:metal ion binding"/>
    <property type="evidence" value="ECO:0007669"/>
    <property type="project" value="UniProtKB-KW"/>
</dbReference>
<evidence type="ECO:0000256" key="10">
    <source>
        <dbReference type="ARBA" id="ARBA00022833"/>
    </source>
</evidence>
<dbReference type="InterPro" id="IPR036291">
    <property type="entry name" value="NAD(P)-bd_dom_sf"/>
</dbReference>
<dbReference type="InterPro" id="IPR047151">
    <property type="entry name" value="RNZ2-like"/>
</dbReference>
<dbReference type="Proteomes" id="UP000800096">
    <property type="component" value="Unassembled WGS sequence"/>
</dbReference>
<dbReference type="SUPFAM" id="SSF56281">
    <property type="entry name" value="Metallo-hydrolase/oxidoreductase"/>
    <property type="match status" value="2"/>
</dbReference>